<feature type="non-terminal residue" evidence="12">
    <location>
        <position position="1"/>
    </location>
</feature>
<evidence type="ECO:0000256" key="1">
    <source>
        <dbReference type="ARBA" id="ARBA00004294"/>
    </source>
</evidence>
<dbReference type="GO" id="GO:0007005">
    <property type="term" value="P:mitochondrion organization"/>
    <property type="evidence" value="ECO:0007669"/>
    <property type="project" value="TreeGrafter"/>
</dbReference>
<comment type="caution">
    <text evidence="12">The sequence shown here is derived from an EMBL/GenBank/DDBJ whole genome shotgun (WGS) entry which is preliminary data.</text>
</comment>
<comment type="subcellular location">
    <subcellularLocation>
        <location evidence="1">Mitochondrion outer membrane</location>
    </subcellularLocation>
</comment>
<keyword evidence="7 9" id="KW-0472">Membrane</keyword>
<dbReference type="InterPro" id="IPR036282">
    <property type="entry name" value="Glutathione-S-Trfase_C_sf"/>
</dbReference>
<keyword evidence="4" id="KW-1000">Mitochondrion outer membrane</keyword>
<dbReference type="InterPro" id="IPR033468">
    <property type="entry name" value="Metaxin_GST"/>
</dbReference>
<dbReference type="Pfam" id="PF10568">
    <property type="entry name" value="Tom37"/>
    <property type="match status" value="1"/>
</dbReference>
<keyword evidence="9" id="KW-0812">Transmembrane</keyword>
<dbReference type="AlphaFoldDB" id="A0A9P6MRM2"/>
<keyword evidence="9" id="KW-1133">Transmembrane helix</keyword>
<dbReference type="GO" id="GO:0001401">
    <property type="term" value="C:SAM complex"/>
    <property type="evidence" value="ECO:0007669"/>
    <property type="project" value="InterPro"/>
</dbReference>
<evidence type="ECO:0000256" key="4">
    <source>
        <dbReference type="ARBA" id="ARBA00022787"/>
    </source>
</evidence>
<keyword evidence="13" id="KW-1185">Reference proteome</keyword>
<feature type="compositionally biased region" description="Basic and acidic residues" evidence="8">
    <location>
        <begin position="202"/>
        <end position="229"/>
    </location>
</feature>
<evidence type="ECO:0000313" key="13">
    <source>
        <dbReference type="Proteomes" id="UP000703661"/>
    </source>
</evidence>
<proteinExistence type="inferred from homology"/>
<evidence type="ECO:0000313" key="12">
    <source>
        <dbReference type="EMBL" id="KAG0010520.1"/>
    </source>
</evidence>
<evidence type="ECO:0000256" key="8">
    <source>
        <dbReference type="SAM" id="MobiDB-lite"/>
    </source>
</evidence>
<accession>A0A9P6MRM2</accession>
<gene>
    <name evidence="12" type="primary">MTX1_1</name>
    <name evidence="12" type="ORF">BGZ80_001408</name>
</gene>
<evidence type="ECO:0000256" key="7">
    <source>
        <dbReference type="ARBA" id="ARBA00023136"/>
    </source>
</evidence>
<organism evidence="12 13">
    <name type="scientific">Entomortierella chlamydospora</name>
    <dbReference type="NCBI Taxonomy" id="101097"/>
    <lineage>
        <taxon>Eukaryota</taxon>
        <taxon>Fungi</taxon>
        <taxon>Fungi incertae sedis</taxon>
        <taxon>Mucoromycota</taxon>
        <taxon>Mortierellomycotina</taxon>
        <taxon>Mortierellomycetes</taxon>
        <taxon>Mortierellales</taxon>
        <taxon>Mortierellaceae</taxon>
        <taxon>Entomortierella</taxon>
    </lineage>
</organism>
<evidence type="ECO:0000256" key="9">
    <source>
        <dbReference type="SAM" id="Phobius"/>
    </source>
</evidence>
<evidence type="ECO:0000259" key="11">
    <source>
        <dbReference type="Pfam" id="PF17171"/>
    </source>
</evidence>
<evidence type="ECO:0000256" key="3">
    <source>
        <dbReference type="ARBA" id="ARBA00022448"/>
    </source>
</evidence>
<dbReference type="PANTHER" id="PTHR12289:SF41">
    <property type="entry name" value="FAILED AXON CONNECTIONS-RELATED"/>
    <property type="match status" value="1"/>
</dbReference>
<feature type="region of interest" description="Disordered" evidence="8">
    <location>
        <begin position="201"/>
        <end position="229"/>
    </location>
</feature>
<sequence>ADEKLSRESKAKSVSYQALVDEALTDALLFSWFADSENFVGATRKAYSDLLSFPGRYYIPTEMKKKAVRRAQKYGGTIVSGGSALANADHTEIYDVVRRCYGVLNRQLGKQNYFFGDDQPTTLDAKVFGYLALQIYPEIPNPRFRMILTSQYPRLAAYCDRCRDTFLANVPKALPSTTALQISSLLLPTFSNPFPSLTSWVRGKESSGNDSEKDDDKESSKSKEKPAEQRDFERKRIAAIGLGVLAMIGYVIINGLISIKIGKDDEEDGVWIEVDEVQTIEDEVPFLGEEF</sequence>
<evidence type="ECO:0000256" key="2">
    <source>
        <dbReference type="ARBA" id="ARBA00009170"/>
    </source>
</evidence>
<evidence type="ECO:0000259" key="10">
    <source>
        <dbReference type="Pfam" id="PF10568"/>
    </source>
</evidence>
<reference evidence="12" key="1">
    <citation type="journal article" date="2020" name="Fungal Divers.">
        <title>Resolving the Mortierellaceae phylogeny through synthesis of multi-gene phylogenetics and phylogenomics.</title>
        <authorList>
            <person name="Vandepol N."/>
            <person name="Liber J."/>
            <person name="Desiro A."/>
            <person name="Na H."/>
            <person name="Kennedy M."/>
            <person name="Barry K."/>
            <person name="Grigoriev I.V."/>
            <person name="Miller A.N."/>
            <person name="O'Donnell K."/>
            <person name="Stajich J.E."/>
            <person name="Bonito G."/>
        </authorList>
    </citation>
    <scope>NUCLEOTIDE SEQUENCE</scope>
    <source>
        <strain evidence="12">NRRL 2769</strain>
    </source>
</reference>
<dbReference type="Pfam" id="PF17171">
    <property type="entry name" value="GST_C_6"/>
    <property type="match status" value="1"/>
</dbReference>
<protein>
    <submittedName>
        <fullName evidence="12">Metaxin 1</fullName>
    </submittedName>
</protein>
<name>A0A9P6MRM2_9FUNG</name>
<evidence type="ECO:0000256" key="6">
    <source>
        <dbReference type="ARBA" id="ARBA00023128"/>
    </source>
</evidence>
<keyword evidence="5" id="KW-0653">Protein transport</keyword>
<keyword evidence="6" id="KW-0496">Mitochondrion</keyword>
<keyword evidence="3" id="KW-0813">Transport</keyword>
<dbReference type="InterPro" id="IPR019564">
    <property type="entry name" value="Sam37/metaxin_N"/>
</dbReference>
<feature type="transmembrane region" description="Helical" evidence="9">
    <location>
        <begin position="237"/>
        <end position="257"/>
    </location>
</feature>
<dbReference type="SUPFAM" id="SSF47616">
    <property type="entry name" value="GST C-terminal domain-like"/>
    <property type="match status" value="1"/>
</dbReference>
<evidence type="ECO:0000256" key="5">
    <source>
        <dbReference type="ARBA" id="ARBA00022927"/>
    </source>
</evidence>
<comment type="similarity">
    <text evidence="2">Belongs to the metaxin family.</text>
</comment>
<dbReference type="EMBL" id="JAAAID010001319">
    <property type="protein sequence ID" value="KAG0010520.1"/>
    <property type="molecule type" value="Genomic_DNA"/>
</dbReference>
<feature type="domain" description="Mitochondrial outer membrane transport complex Sam37/metaxin N-terminal" evidence="10">
    <location>
        <begin position="1"/>
        <end position="63"/>
    </location>
</feature>
<dbReference type="PANTHER" id="PTHR12289">
    <property type="entry name" value="METAXIN RELATED"/>
    <property type="match status" value="1"/>
</dbReference>
<dbReference type="Proteomes" id="UP000703661">
    <property type="component" value="Unassembled WGS sequence"/>
</dbReference>
<feature type="domain" description="Metaxin glutathione S-transferase" evidence="11">
    <location>
        <begin position="98"/>
        <end position="162"/>
    </location>
</feature>
<dbReference type="InterPro" id="IPR050931">
    <property type="entry name" value="Mito_Protein_Transport_Metaxin"/>
</dbReference>
<dbReference type="Gene3D" id="1.20.1050.10">
    <property type="match status" value="1"/>
</dbReference>
<dbReference type="GO" id="GO:0015031">
    <property type="term" value="P:protein transport"/>
    <property type="evidence" value="ECO:0007669"/>
    <property type="project" value="UniProtKB-KW"/>
</dbReference>